<sequence length="303" mass="33578">MTYGGNDGAVPELKLRVSDENGDSDYYVKIGNDEGSSEDGGCLELGEFSEPSTPRIRRAFFCKWIKFFFLFAVSAGLAIVFFKWVGPFSMDKGIIPIINWERSTFSTPVLALLLFITVSLFPTFLIPSSPSMWVAGMTFGYGYGFLLIMSAVSIGMSLPYLIGSLFYHKIQELMEKYPKKASLIRLAGEGGWFEQFRAVALIRISPFPYIVYNYCAVATNVKYGPYIFGSILGMVPDVLVAIYTGMLIKTLADASGEHHALSAQEIIFNVLGFAATVATTIICTIFAKRRLKTMPIEDEPLLQ</sequence>
<feature type="transmembrane region" description="Helical" evidence="1">
    <location>
        <begin position="64"/>
        <end position="85"/>
    </location>
</feature>
<keyword evidence="1" id="KW-1133">Transmembrane helix</keyword>
<accession>A0A7C8Z2I7</accession>
<dbReference type="Pfam" id="PF09335">
    <property type="entry name" value="VTT_dom"/>
    <property type="match status" value="1"/>
</dbReference>
<dbReference type="PANTHER" id="PTHR46431">
    <property type="entry name" value="EXPRESSED PROTEIN"/>
    <property type="match status" value="1"/>
</dbReference>
<feature type="transmembrane region" description="Helical" evidence="1">
    <location>
        <begin position="226"/>
        <end position="246"/>
    </location>
</feature>
<protein>
    <recommendedName>
        <fullName evidence="2">VTT domain-containing protein</fullName>
    </recommendedName>
</protein>
<feature type="transmembrane region" description="Helical" evidence="1">
    <location>
        <begin position="105"/>
        <end position="125"/>
    </location>
</feature>
<feature type="transmembrane region" description="Helical" evidence="1">
    <location>
        <begin position="145"/>
        <end position="167"/>
    </location>
</feature>
<reference evidence="3" key="1">
    <citation type="journal article" date="2013" name="J. Plant Res.">
        <title>Effect of fungi and light on seed germination of three Opuntia species from semiarid lands of central Mexico.</title>
        <authorList>
            <person name="Delgado-Sanchez P."/>
            <person name="Jimenez-Bremont J.F."/>
            <person name="Guerrero-Gonzalez Mde L."/>
            <person name="Flores J."/>
        </authorList>
    </citation>
    <scope>NUCLEOTIDE SEQUENCE</scope>
    <source>
        <tissue evidence="3">Cladode</tissue>
    </source>
</reference>
<keyword evidence="1" id="KW-0812">Transmembrane</keyword>
<proteinExistence type="predicted"/>
<dbReference type="InterPro" id="IPR032816">
    <property type="entry name" value="VTT_dom"/>
</dbReference>
<feature type="transmembrane region" description="Helical" evidence="1">
    <location>
        <begin position="266"/>
        <end position="287"/>
    </location>
</feature>
<evidence type="ECO:0000256" key="1">
    <source>
        <dbReference type="SAM" id="Phobius"/>
    </source>
</evidence>
<reference evidence="3" key="2">
    <citation type="submission" date="2020-07" db="EMBL/GenBank/DDBJ databases">
        <authorList>
            <person name="Vera ALvarez R."/>
            <person name="Arias-Moreno D.M."/>
            <person name="Jimenez-Jacinto V."/>
            <person name="Jimenez-Bremont J.F."/>
            <person name="Swaminathan K."/>
            <person name="Moose S.P."/>
            <person name="Guerrero-Gonzalez M.L."/>
            <person name="Marino-Ramirez L."/>
            <person name="Landsman D."/>
            <person name="Rodriguez-Kessler M."/>
            <person name="Delgado-Sanchez P."/>
        </authorList>
    </citation>
    <scope>NUCLEOTIDE SEQUENCE</scope>
    <source>
        <tissue evidence="3">Cladode</tissue>
    </source>
</reference>
<evidence type="ECO:0000259" key="2">
    <source>
        <dbReference type="Pfam" id="PF09335"/>
    </source>
</evidence>
<dbReference type="EMBL" id="GISG01080192">
    <property type="protein sequence ID" value="MBA4631955.1"/>
    <property type="molecule type" value="Transcribed_RNA"/>
</dbReference>
<evidence type="ECO:0000313" key="3">
    <source>
        <dbReference type="EMBL" id="MBA4631955.1"/>
    </source>
</evidence>
<keyword evidence="1" id="KW-0472">Membrane</keyword>
<dbReference type="AlphaFoldDB" id="A0A7C8Z2I7"/>
<dbReference type="PANTHER" id="PTHR46431:SF7">
    <property type="entry name" value="SNARE ASSOCIATED GOLGI PROTEIN FAMILY"/>
    <property type="match status" value="1"/>
</dbReference>
<feature type="domain" description="VTT" evidence="2">
    <location>
        <begin position="126"/>
        <end position="245"/>
    </location>
</feature>
<name>A0A7C8Z2I7_OPUST</name>
<organism evidence="3">
    <name type="scientific">Opuntia streptacantha</name>
    <name type="common">Prickly pear cactus</name>
    <name type="synonym">Opuntia cardona</name>
    <dbReference type="NCBI Taxonomy" id="393608"/>
    <lineage>
        <taxon>Eukaryota</taxon>
        <taxon>Viridiplantae</taxon>
        <taxon>Streptophyta</taxon>
        <taxon>Embryophyta</taxon>
        <taxon>Tracheophyta</taxon>
        <taxon>Spermatophyta</taxon>
        <taxon>Magnoliopsida</taxon>
        <taxon>eudicotyledons</taxon>
        <taxon>Gunneridae</taxon>
        <taxon>Pentapetalae</taxon>
        <taxon>Caryophyllales</taxon>
        <taxon>Cactineae</taxon>
        <taxon>Cactaceae</taxon>
        <taxon>Opuntioideae</taxon>
        <taxon>Opuntia</taxon>
    </lineage>
</organism>